<name>A0A914W9H3_9BILA</name>
<proteinExistence type="predicted"/>
<evidence type="ECO:0000313" key="4">
    <source>
        <dbReference type="WBParaSite" id="PSAMB.scaffold3339size18676.g21148.t1"/>
    </source>
</evidence>
<feature type="region of interest" description="Disordered" evidence="1">
    <location>
        <begin position="27"/>
        <end position="202"/>
    </location>
</feature>
<dbReference type="WBParaSite" id="PSAMB.scaffold3339size18676.g21148.t1">
    <property type="protein sequence ID" value="PSAMB.scaffold3339size18676.g21148.t1"/>
    <property type="gene ID" value="PSAMB.scaffold3339size18676.g21148"/>
</dbReference>
<feature type="compositionally biased region" description="Basic and acidic residues" evidence="1">
    <location>
        <begin position="86"/>
        <end position="95"/>
    </location>
</feature>
<accession>A0A914W9H3</accession>
<sequence length="272" mass="31146">MNPFLIFPTIIVLLVLTAVTNASDAIYNDDESSSTSKESHEETREKRQIFDSVRRTGRPLAGVLNDFDKINDQPPVESSSIPPAKPGERRGRSVLDDDDEDSQEFIESVETEEEQRRSERAVDKPSIRPRTTTRRPKPIRPRPRPRSRPVGTRRERSVSEESKESEEVELQKELATAENNNMSTRDYPTERSPEIETRARRSAGRLCKRAVNCPLRKGGYARASQQPAPTYYARNFHQPQQPSYMPNYANYRRGRRLAENPNSFEVSNTIGE</sequence>
<dbReference type="AlphaFoldDB" id="A0A914W9H3"/>
<feature type="compositionally biased region" description="Basic and acidic residues" evidence="1">
    <location>
        <begin position="114"/>
        <end position="126"/>
    </location>
</feature>
<evidence type="ECO:0000256" key="2">
    <source>
        <dbReference type="SAM" id="SignalP"/>
    </source>
</evidence>
<feature type="compositionally biased region" description="Basic and acidic residues" evidence="1">
    <location>
        <begin position="152"/>
        <end position="162"/>
    </location>
</feature>
<feature type="compositionally biased region" description="Polar residues" evidence="1">
    <location>
        <begin position="177"/>
        <end position="186"/>
    </location>
</feature>
<feature type="compositionally biased region" description="Acidic residues" evidence="1">
    <location>
        <begin position="96"/>
        <end position="113"/>
    </location>
</feature>
<feature type="chain" id="PRO_5037080624" evidence="2">
    <location>
        <begin position="23"/>
        <end position="272"/>
    </location>
</feature>
<feature type="compositionally biased region" description="Basic residues" evidence="1">
    <location>
        <begin position="131"/>
        <end position="147"/>
    </location>
</feature>
<evidence type="ECO:0000256" key="1">
    <source>
        <dbReference type="SAM" id="MobiDB-lite"/>
    </source>
</evidence>
<dbReference type="Proteomes" id="UP000887566">
    <property type="component" value="Unplaced"/>
</dbReference>
<keyword evidence="2" id="KW-0732">Signal</keyword>
<keyword evidence="3" id="KW-1185">Reference proteome</keyword>
<organism evidence="3 4">
    <name type="scientific">Plectus sambesii</name>
    <dbReference type="NCBI Taxonomy" id="2011161"/>
    <lineage>
        <taxon>Eukaryota</taxon>
        <taxon>Metazoa</taxon>
        <taxon>Ecdysozoa</taxon>
        <taxon>Nematoda</taxon>
        <taxon>Chromadorea</taxon>
        <taxon>Plectida</taxon>
        <taxon>Plectina</taxon>
        <taxon>Plectoidea</taxon>
        <taxon>Plectidae</taxon>
        <taxon>Plectus</taxon>
    </lineage>
</organism>
<protein>
    <submittedName>
        <fullName evidence="4">Uncharacterized protein</fullName>
    </submittedName>
</protein>
<feature type="signal peptide" evidence="2">
    <location>
        <begin position="1"/>
        <end position="22"/>
    </location>
</feature>
<evidence type="ECO:0000313" key="3">
    <source>
        <dbReference type="Proteomes" id="UP000887566"/>
    </source>
</evidence>
<reference evidence="4" key="1">
    <citation type="submission" date="2022-11" db="UniProtKB">
        <authorList>
            <consortium name="WormBaseParasite"/>
        </authorList>
    </citation>
    <scope>IDENTIFICATION</scope>
</reference>
<feature type="compositionally biased region" description="Basic and acidic residues" evidence="1">
    <location>
        <begin position="37"/>
        <end position="54"/>
    </location>
</feature>
<feature type="compositionally biased region" description="Basic and acidic residues" evidence="1">
    <location>
        <begin position="187"/>
        <end position="199"/>
    </location>
</feature>